<dbReference type="InterPro" id="IPR041916">
    <property type="entry name" value="Anti_sigma_zinc_sf"/>
</dbReference>
<sequence length="250" mass="25708">MTPPTQPDRHTDVGAYALGVLDAADADRFERHLAGCDRCAAELEELMGLSPMLAEFRQTAPTPETVTARPGPGVLNGLLDEVAATRRGRARRRLYLVAAAAVLIVGGPIATAALTGGGHQGAPAPAPAPLASAVRAQYAAGEQATAVDPVTKVSAGVSLAAKPWGTQVVLRLAGVKGPLTCDLVAVGKDGSRQTVTTWAVPEGGYGIKGATGKWNSEPLFATGGAAFDRGEIVRFEIRTLDGRRLAGVNV</sequence>
<evidence type="ECO:0000256" key="3">
    <source>
        <dbReference type="SAM" id="Phobius"/>
    </source>
</evidence>
<protein>
    <recommendedName>
        <fullName evidence="4">Putative zinc-finger domain-containing protein</fullName>
    </recommendedName>
</protein>
<reference evidence="5 6" key="1">
    <citation type="submission" date="2017-04" db="EMBL/GenBank/DDBJ databases">
        <title>Complete Genome Sequence of Streptomyces gilvosporeus F607, a Capable Producer of Natamycin.</title>
        <authorList>
            <person name="Zong G."/>
            <person name="Zhong C."/>
            <person name="Fu J."/>
            <person name="Qin R."/>
            <person name="Cao G."/>
        </authorList>
    </citation>
    <scope>NUCLEOTIDE SEQUENCE [LARGE SCALE GENOMIC DNA]</scope>
    <source>
        <strain evidence="5 6">F607</strain>
    </source>
</reference>
<feature type="domain" description="Putative zinc-finger" evidence="4">
    <location>
        <begin position="13"/>
        <end position="40"/>
    </location>
</feature>
<dbReference type="Proteomes" id="UP000192726">
    <property type="component" value="Chromosome"/>
</dbReference>
<accession>A0A1V0TRL9</accession>
<keyword evidence="3" id="KW-1133">Transmembrane helix</keyword>
<keyword evidence="3" id="KW-0472">Membrane</keyword>
<dbReference type="Pfam" id="PF13490">
    <property type="entry name" value="zf-HC2"/>
    <property type="match status" value="1"/>
</dbReference>
<gene>
    <name evidence="5" type="ORF">B1H19_16355</name>
</gene>
<dbReference type="InterPro" id="IPR027383">
    <property type="entry name" value="Znf_put"/>
</dbReference>
<name>A0A1V0TRL9_9ACTN</name>
<dbReference type="EMBL" id="CP020569">
    <property type="protein sequence ID" value="ARF55541.1"/>
    <property type="molecule type" value="Genomic_DNA"/>
</dbReference>
<dbReference type="KEGG" id="sgv:B1H19_16355"/>
<evidence type="ECO:0000313" key="6">
    <source>
        <dbReference type="Proteomes" id="UP000192726"/>
    </source>
</evidence>
<evidence type="ECO:0000256" key="1">
    <source>
        <dbReference type="ARBA" id="ARBA00023015"/>
    </source>
</evidence>
<keyword evidence="6" id="KW-1185">Reference proteome</keyword>
<evidence type="ECO:0000256" key="2">
    <source>
        <dbReference type="ARBA" id="ARBA00023163"/>
    </source>
</evidence>
<keyword evidence="1" id="KW-0805">Transcription regulation</keyword>
<evidence type="ECO:0000313" key="5">
    <source>
        <dbReference type="EMBL" id="ARF55541.1"/>
    </source>
</evidence>
<keyword evidence="3" id="KW-0812">Transmembrane</keyword>
<dbReference type="RefSeq" id="WP_083105437.1">
    <property type="nucleotide sequence ID" value="NZ_CP020569.1"/>
</dbReference>
<dbReference type="AlphaFoldDB" id="A0A1V0TRL9"/>
<dbReference type="OrthoDB" id="5185837at2"/>
<evidence type="ECO:0000259" key="4">
    <source>
        <dbReference type="Pfam" id="PF13490"/>
    </source>
</evidence>
<dbReference type="STRING" id="553510.B1H19_16355"/>
<keyword evidence="2" id="KW-0804">Transcription</keyword>
<proteinExistence type="predicted"/>
<dbReference type="Gene3D" id="1.10.10.1320">
    <property type="entry name" value="Anti-sigma factor, zinc-finger domain"/>
    <property type="match status" value="1"/>
</dbReference>
<feature type="transmembrane region" description="Helical" evidence="3">
    <location>
        <begin position="94"/>
        <end position="114"/>
    </location>
</feature>
<organism evidence="5 6">
    <name type="scientific">Streptomyces gilvosporeus</name>
    <dbReference type="NCBI Taxonomy" id="553510"/>
    <lineage>
        <taxon>Bacteria</taxon>
        <taxon>Bacillati</taxon>
        <taxon>Actinomycetota</taxon>
        <taxon>Actinomycetes</taxon>
        <taxon>Kitasatosporales</taxon>
        <taxon>Streptomycetaceae</taxon>
        <taxon>Streptomyces</taxon>
    </lineage>
</organism>